<keyword evidence="6" id="KW-1185">Reference proteome</keyword>
<evidence type="ECO:0000313" key="6">
    <source>
        <dbReference type="Proteomes" id="UP000694888"/>
    </source>
</evidence>
<reference evidence="7" key="1">
    <citation type="submission" date="2025-08" db="UniProtKB">
        <authorList>
            <consortium name="RefSeq"/>
        </authorList>
    </citation>
    <scope>IDENTIFICATION</scope>
</reference>
<feature type="region of interest" description="Disordered" evidence="5">
    <location>
        <begin position="1"/>
        <end position="116"/>
    </location>
</feature>
<evidence type="ECO:0000256" key="3">
    <source>
        <dbReference type="ARBA" id="ARBA00023155"/>
    </source>
</evidence>
<dbReference type="RefSeq" id="XP_012944689.1">
    <property type="nucleotide sequence ID" value="XM_013089235.2"/>
</dbReference>
<evidence type="ECO:0000256" key="4">
    <source>
        <dbReference type="ARBA" id="ARBA00023242"/>
    </source>
</evidence>
<protein>
    <submittedName>
        <fullName evidence="7">Homeobox protein OTX-like</fullName>
    </submittedName>
</protein>
<dbReference type="GeneID" id="101851156"/>
<feature type="compositionally biased region" description="Low complexity" evidence="5">
    <location>
        <begin position="18"/>
        <end position="48"/>
    </location>
</feature>
<name>A0ABM1ABS5_APLCA</name>
<comment type="subcellular location">
    <subcellularLocation>
        <location evidence="1">Nucleus</location>
    </subcellularLocation>
</comment>
<sequence length="239" mass="25385">MSSPQVWFKNRRAKCRQQAKAADQKKTSSSGTGSNNNNNSNSNNNNNSAGGGGGGGGGTGGQPGGNTTTPPPKKELKATPPPPASVSPVDYKPSVSSPMLHHAPGGPLPSNQATRRESQDVWNPANPMFQPMADIGMSSCMQRSPYGLPNGQPQYGQQAAYNSYHHYGSNMDAPYSLPNMQLPVMSSSAHQMGNVPSQHPYQMSSGYGSLPSANTLPRPNTQAHPEVGDYINKEYVRLF</sequence>
<evidence type="ECO:0000256" key="1">
    <source>
        <dbReference type="ARBA" id="ARBA00004123"/>
    </source>
</evidence>
<keyword evidence="2" id="KW-0238">DNA-binding</keyword>
<proteinExistence type="predicted"/>
<dbReference type="CDD" id="cd00086">
    <property type="entry name" value="homeodomain"/>
    <property type="match status" value="1"/>
</dbReference>
<dbReference type="PANTHER" id="PTHR45793:SF9">
    <property type="entry name" value="HOMEOBOX PROTEIN OTX1"/>
    <property type="match status" value="1"/>
</dbReference>
<dbReference type="PANTHER" id="PTHR45793">
    <property type="entry name" value="HOMEOBOX PROTEIN"/>
    <property type="match status" value="1"/>
</dbReference>
<evidence type="ECO:0000256" key="2">
    <source>
        <dbReference type="ARBA" id="ARBA00023125"/>
    </source>
</evidence>
<organism evidence="6 7">
    <name type="scientific">Aplysia californica</name>
    <name type="common">California sea hare</name>
    <dbReference type="NCBI Taxonomy" id="6500"/>
    <lineage>
        <taxon>Eukaryota</taxon>
        <taxon>Metazoa</taxon>
        <taxon>Spiralia</taxon>
        <taxon>Lophotrochozoa</taxon>
        <taxon>Mollusca</taxon>
        <taxon>Gastropoda</taxon>
        <taxon>Heterobranchia</taxon>
        <taxon>Euthyneura</taxon>
        <taxon>Tectipleura</taxon>
        <taxon>Aplysiida</taxon>
        <taxon>Aplysioidea</taxon>
        <taxon>Aplysiidae</taxon>
        <taxon>Aplysia</taxon>
    </lineage>
</organism>
<feature type="compositionally biased region" description="Gly residues" evidence="5">
    <location>
        <begin position="49"/>
        <end position="64"/>
    </location>
</feature>
<evidence type="ECO:0000256" key="5">
    <source>
        <dbReference type="SAM" id="MobiDB-lite"/>
    </source>
</evidence>
<accession>A0ABM1ABS5</accession>
<dbReference type="Proteomes" id="UP000694888">
    <property type="component" value="Unplaced"/>
</dbReference>
<dbReference type="InterPro" id="IPR001356">
    <property type="entry name" value="HD"/>
</dbReference>
<evidence type="ECO:0000313" key="7">
    <source>
        <dbReference type="RefSeq" id="XP_012944689.1"/>
    </source>
</evidence>
<keyword evidence="4" id="KW-0539">Nucleus</keyword>
<keyword evidence="3" id="KW-0371">Homeobox</keyword>
<gene>
    <name evidence="7" type="primary">LOC101851156</name>
</gene>